<dbReference type="InterPro" id="IPR013342">
    <property type="entry name" value="Mandelate_racemase_C"/>
</dbReference>
<dbReference type="Pfam" id="PF13378">
    <property type="entry name" value="MR_MLE_C"/>
    <property type="match status" value="1"/>
</dbReference>
<evidence type="ECO:0000256" key="1">
    <source>
        <dbReference type="ARBA" id="ARBA00008031"/>
    </source>
</evidence>
<dbReference type="InterPro" id="IPR029065">
    <property type="entry name" value="Enolase_C-like"/>
</dbReference>
<protein>
    <recommendedName>
        <fullName evidence="5">Dipeptide epimerase</fullName>
        <ecNumber evidence="5">5.1.1.-</ecNumber>
    </recommendedName>
</protein>
<gene>
    <name evidence="7" type="ORF">ACFQ19_00450</name>
</gene>
<evidence type="ECO:0000256" key="4">
    <source>
        <dbReference type="ARBA" id="ARBA00023235"/>
    </source>
</evidence>
<dbReference type="InterPro" id="IPR034603">
    <property type="entry name" value="Dipeptide_epimerase"/>
</dbReference>
<proteinExistence type="inferred from homology"/>
<dbReference type="SMART" id="SM00922">
    <property type="entry name" value="MR_MLE"/>
    <property type="match status" value="1"/>
</dbReference>
<dbReference type="Pfam" id="PF02746">
    <property type="entry name" value="MR_MLE_N"/>
    <property type="match status" value="1"/>
</dbReference>
<organism evidence="7 8">
    <name type="scientific">Oceanobacillus locisalsi</name>
    <dbReference type="NCBI Taxonomy" id="546107"/>
    <lineage>
        <taxon>Bacteria</taxon>
        <taxon>Bacillati</taxon>
        <taxon>Bacillota</taxon>
        <taxon>Bacilli</taxon>
        <taxon>Bacillales</taxon>
        <taxon>Bacillaceae</taxon>
        <taxon>Oceanobacillus</taxon>
    </lineage>
</organism>
<dbReference type="SFLD" id="SFLDF00009">
    <property type="entry name" value="o-succinylbenzoate_synthase"/>
    <property type="match status" value="1"/>
</dbReference>
<dbReference type="InterPro" id="IPR013341">
    <property type="entry name" value="Mandelate_racemase_N_dom"/>
</dbReference>
<evidence type="ECO:0000256" key="3">
    <source>
        <dbReference type="ARBA" id="ARBA00022842"/>
    </source>
</evidence>
<evidence type="ECO:0000256" key="5">
    <source>
        <dbReference type="RuleBase" id="RU366006"/>
    </source>
</evidence>
<dbReference type="PANTHER" id="PTHR48073">
    <property type="entry name" value="O-SUCCINYLBENZOATE SYNTHASE-RELATED"/>
    <property type="match status" value="1"/>
</dbReference>
<dbReference type="Gene3D" id="3.30.390.10">
    <property type="entry name" value="Enolase-like, N-terminal domain"/>
    <property type="match status" value="1"/>
</dbReference>
<evidence type="ECO:0000313" key="7">
    <source>
        <dbReference type="EMBL" id="MFD1064482.1"/>
    </source>
</evidence>
<evidence type="ECO:0000313" key="8">
    <source>
        <dbReference type="Proteomes" id="UP001597041"/>
    </source>
</evidence>
<dbReference type="EMBL" id="JBHTKK010000001">
    <property type="protein sequence ID" value="MFD1064482.1"/>
    <property type="molecule type" value="Genomic_DNA"/>
</dbReference>
<sequence length="373" mass="40333">MKVVDLALYHSSIPLHTPFKTALRTVTVAESIVVKITCDNGITGWGEAPPTHVITGDSLASMHYAIDNIIRPAVIGADVFSYASIFEQIETAIVRNTSAKAAVDMAIYDCLAQAAKQPLYQYLGGYRSRLENDYTVSVNAIAQMQQDAKLYQANGFRILKVKVGKDTAEKDIERVAAVREAAGEGVRIRLDANQGWTAKAAVQAITRMEEMGLQIELVEQPVAAHDIKGLKYITDHTATPIMADESVFSPQDALQVLEAGAADMINIKLMKAGGIHQALKIANLAQHFGVACMAGSMIETKLGITAAAHFAASHPAVTHFDFDAPLMLADDVLEGGIHYEGKGNQITFPSQSGLGIQSVKESYLHVIDKERSW</sequence>
<evidence type="ECO:0000256" key="2">
    <source>
        <dbReference type="ARBA" id="ARBA00022723"/>
    </source>
</evidence>
<dbReference type="Gene3D" id="3.20.20.120">
    <property type="entry name" value="Enolase-like C-terminal domain"/>
    <property type="match status" value="1"/>
</dbReference>
<dbReference type="SFLD" id="SFLDG00180">
    <property type="entry name" value="muconate_cycloisomerase"/>
    <property type="match status" value="2"/>
</dbReference>
<dbReference type="InterPro" id="IPR036849">
    <property type="entry name" value="Enolase-like_C_sf"/>
</dbReference>
<dbReference type="PANTHER" id="PTHR48073:SF2">
    <property type="entry name" value="O-SUCCINYLBENZOATE SYNTHASE"/>
    <property type="match status" value="1"/>
</dbReference>
<comment type="similarity">
    <text evidence="1 5">Belongs to the mandelate racemase/muconate lactonizing enzyme family.</text>
</comment>
<accession>A0ABW3NA92</accession>
<evidence type="ECO:0000259" key="6">
    <source>
        <dbReference type="SMART" id="SM00922"/>
    </source>
</evidence>
<keyword evidence="2 5" id="KW-0479">Metal-binding</keyword>
<keyword evidence="4 5" id="KW-0413">Isomerase</keyword>
<reference evidence="8" key="1">
    <citation type="journal article" date="2019" name="Int. J. Syst. Evol. Microbiol.">
        <title>The Global Catalogue of Microorganisms (GCM) 10K type strain sequencing project: providing services to taxonomists for standard genome sequencing and annotation.</title>
        <authorList>
            <consortium name="The Broad Institute Genomics Platform"/>
            <consortium name="The Broad Institute Genome Sequencing Center for Infectious Disease"/>
            <person name="Wu L."/>
            <person name="Ma J."/>
        </authorList>
    </citation>
    <scope>NUCLEOTIDE SEQUENCE [LARGE SCALE GENOMIC DNA]</scope>
    <source>
        <strain evidence="8">CCUG 56608</strain>
    </source>
</reference>
<dbReference type="Proteomes" id="UP001597041">
    <property type="component" value="Unassembled WGS sequence"/>
</dbReference>
<feature type="domain" description="Mandelate racemase/muconate lactonizing enzyme C-terminal" evidence="6">
    <location>
        <begin position="141"/>
        <end position="240"/>
    </location>
</feature>
<name>A0ABW3NA92_9BACI</name>
<keyword evidence="8" id="KW-1185">Reference proteome</keyword>
<dbReference type="SFLD" id="SFLDS00001">
    <property type="entry name" value="Enolase"/>
    <property type="match status" value="2"/>
</dbReference>
<dbReference type="SUPFAM" id="SSF54826">
    <property type="entry name" value="Enolase N-terminal domain-like"/>
    <property type="match status" value="1"/>
</dbReference>
<keyword evidence="3 5" id="KW-0460">Magnesium</keyword>
<dbReference type="SFLD" id="SFLDF00010">
    <property type="entry name" value="dipeptide_epimerase"/>
    <property type="match status" value="1"/>
</dbReference>
<comment type="cofactor">
    <cofactor evidence="5">
        <name>Mg(2+)</name>
        <dbReference type="ChEBI" id="CHEBI:18420"/>
    </cofactor>
    <text evidence="5">Binds 1 Mg(2+) ion per subunit.</text>
</comment>
<dbReference type="RefSeq" id="WP_379589892.1">
    <property type="nucleotide sequence ID" value="NZ_JBHTKK010000001.1"/>
</dbReference>
<dbReference type="EC" id="5.1.1.-" evidence="5"/>
<comment type="caution">
    <text evidence="7">The sequence shown here is derived from an EMBL/GenBank/DDBJ whole genome shotgun (WGS) entry which is preliminary data.</text>
</comment>
<dbReference type="CDD" id="cd03319">
    <property type="entry name" value="L-Ala-DL-Glu_epimerase"/>
    <property type="match status" value="1"/>
</dbReference>
<dbReference type="SUPFAM" id="SSF51604">
    <property type="entry name" value="Enolase C-terminal domain-like"/>
    <property type="match status" value="1"/>
</dbReference>
<dbReference type="InterPro" id="IPR029017">
    <property type="entry name" value="Enolase-like_N"/>
</dbReference>